<keyword evidence="2" id="KW-1185">Reference proteome</keyword>
<dbReference type="Proteomes" id="UP000054217">
    <property type="component" value="Unassembled WGS sequence"/>
</dbReference>
<organism evidence="1 2">
    <name type="scientific">Pisolithus tinctorius Marx 270</name>
    <dbReference type="NCBI Taxonomy" id="870435"/>
    <lineage>
        <taxon>Eukaryota</taxon>
        <taxon>Fungi</taxon>
        <taxon>Dikarya</taxon>
        <taxon>Basidiomycota</taxon>
        <taxon>Agaricomycotina</taxon>
        <taxon>Agaricomycetes</taxon>
        <taxon>Agaricomycetidae</taxon>
        <taxon>Boletales</taxon>
        <taxon>Sclerodermatineae</taxon>
        <taxon>Pisolithaceae</taxon>
        <taxon>Pisolithus</taxon>
    </lineage>
</organism>
<evidence type="ECO:0000313" key="2">
    <source>
        <dbReference type="Proteomes" id="UP000054217"/>
    </source>
</evidence>
<dbReference type="OrthoDB" id="10455589at2759"/>
<dbReference type="EMBL" id="KN831972">
    <property type="protein sequence ID" value="KIO04311.1"/>
    <property type="molecule type" value="Genomic_DNA"/>
</dbReference>
<dbReference type="AlphaFoldDB" id="A0A0C3P982"/>
<reference evidence="1 2" key="1">
    <citation type="submission" date="2014-04" db="EMBL/GenBank/DDBJ databases">
        <authorList>
            <consortium name="DOE Joint Genome Institute"/>
            <person name="Kuo A."/>
            <person name="Kohler A."/>
            <person name="Costa M.D."/>
            <person name="Nagy L.G."/>
            <person name="Floudas D."/>
            <person name="Copeland A."/>
            <person name="Barry K.W."/>
            <person name="Cichocki N."/>
            <person name="Veneault-Fourrey C."/>
            <person name="LaButti K."/>
            <person name="Lindquist E.A."/>
            <person name="Lipzen A."/>
            <person name="Lundell T."/>
            <person name="Morin E."/>
            <person name="Murat C."/>
            <person name="Sun H."/>
            <person name="Tunlid A."/>
            <person name="Henrissat B."/>
            <person name="Grigoriev I.V."/>
            <person name="Hibbett D.S."/>
            <person name="Martin F."/>
            <person name="Nordberg H.P."/>
            <person name="Cantor M.N."/>
            <person name="Hua S.X."/>
        </authorList>
    </citation>
    <scope>NUCLEOTIDE SEQUENCE [LARGE SCALE GENOMIC DNA]</scope>
    <source>
        <strain evidence="1 2">Marx 270</strain>
    </source>
</reference>
<sequence length="51" mass="5620">MISLIIRAQGNHHPGHLDHTAVVTSVHVVNLIISSTSERRKAKSKHAIRCV</sequence>
<reference evidence="2" key="2">
    <citation type="submission" date="2015-01" db="EMBL/GenBank/DDBJ databases">
        <title>Evolutionary Origins and Diversification of the Mycorrhizal Mutualists.</title>
        <authorList>
            <consortium name="DOE Joint Genome Institute"/>
            <consortium name="Mycorrhizal Genomics Consortium"/>
            <person name="Kohler A."/>
            <person name="Kuo A."/>
            <person name="Nagy L.G."/>
            <person name="Floudas D."/>
            <person name="Copeland A."/>
            <person name="Barry K.W."/>
            <person name="Cichocki N."/>
            <person name="Veneault-Fourrey C."/>
            <person name="LaButti K."/>
            <person name="Lindquist E.A."/>
            <person name="Lipzen A."/>
            <person name="Lundell T."/>
            <person name="Morin E."/>
            <person name="Murat C."/>
            <person name="Riley R."/>
            <person name="Ohm R."/>
            <person name="Sun H."/>
            <person name="Tunlid A."/>
            <person name="Henrissat B."/>
            <person name="Grigoriev I.V."/>
            <person name="Hibbett D.S."/>
            <person name="Martin F."/>
        </authorList>
    </citation>
    <scope>NUCLEOTIDE SEQUENCE [LARGE SCALE GENOMIC DNA]</scope>
    <source>
        <strain evidence="2">Marx 270</strain>
    </source>
</reference>
<dbReference type="InParanoid" id="A0A0C3P982"/>
<proteinExistence type="predicted"/>
<accession>A0A0C3P982</accession>
<feature type="non-terminal residue" evidence="1">
    <location>
        <position position="51"/>
    </location>
</feature>
<evidence type="ECO:0000313" key="1">
    <source>
        <dbReference type="EMBL" id="KIO04311.1"/>
    </source>
</evidence>
<dbReference type="HOGENOM" id="CLU_3112107_0_0_1"/>
<name>A0A0C3P982_PISTI</name>
<protein>
    <submittedName>
        <fullName evidence="1">Uncharacterized protein</fullName>
    </submittedName>
</protein>
<gene>
    <name evidence="1" type="ORF">M404DRAFT_1000786</name>
</gene>